<evidence type="ECO:0000313" key="4">
    <source>
        <dbReference type="Proteomes" id="UP001166947"/>
    </source>
</evidence>
<dbReference type="PANTHER" id="PTHR33376:SF15">
    <property type="entry name" value="BLL6794 PROTEIN"/>
    <property type="match status" value="1"/>
</dbReference>
<dbReference type="Proteomes" id="UP001166947">
    <property type="component" value="Unassembled WGS sequence"/>
</dbReference>
<keyword evidence="4" id="KW-1185">Reference proteome</keyword>
<evidence type="ECO:0000256" key="2">
    <source>
        <dbReference type="SAM" id="SignalP"/>
    </source>
</evidence>
<dbReference type="EMBL" id="JANUXW010000002">
    <property type="protein sequence ID" value="MCS4533254.1"/>
    <property type="molecule type" value="Genomic_DNA"/>
</dbReference>
<comment type="caution">
    <text evidence="3">The sequence shown here is derived from an EMBL/GenBank/DDBJ whole genome shotgun (WGS) entry which is preliminary data.</text>
</comment>
<dbReference type="NCBIfam" id="NF037995">
    <property type="entry name" value="TRAP_S1"/>
    <property type="match status" value="1"/>
</dbReference>
<name>A0ABT2FAK4_9NEIS</name>
<dbReference type="RefSeq" id="WP_259291063.1">
    <property type="nucleotide sequence ID" value="NZ_JANUXW010000002.1"/>
</dbReference>
<evidence type="ECO:0000313" key="3">
    <source>
        <dbReference type="EMBL" id="MCS4533254.1"/>
    </source>
</evidence>
<feature type="chain" id="PRO_5045878365" evidence="2">
    <location>
        <begin position="24"/>
        <end position="348"/>
    </location>
</feature>
<dbReference type="Gene3D" id="3.40.190.170">
    <property type="entry name" value="Bacterial extracellular solute-binding protein, family 7"/>
    <property type="match status" value="1"/>
</dbReference>
<reference evidence="3" key="1">
    <citation type="submission" date="2022-08" db="EMBL/GenBank/DDBJ databases">
        <authorList>
            <person name="Volokhov D.V."/>
            <person name="Furtak V.A."/>
            <person name="Zagorodnyaya T.A."/>
        </authorList>
    </citation>
    <scope>NUCLEOTIDE SEQUENCE</scope>
    <source>
        <strain evidence="3">CSL10203-ORH2</strain>
    </source>
</reference>
<evidence type="ECO:0000256" key="1">
    <source>
        <dbReference type="ARBA" id="ARBA00022729"/>
    </source>
</evidence>
<proteinExistence type="predicted"/>
<dbReference type="InterPro" id="IPR038404">
    <property type="entry name" value="TRAP_DctP_sf"/>
</dbReference>
<dbReference type="Pfam" id="PF03480">
    <property type="entry name" value="DctP"/>
    <property type="match status" value="1"/>
</dbReference>
<dbReference type="InterPro" id="IPR018389">
    <property type="entry name" value="DctP_fam"/>
</dbReference>
<reference evidence="3" key="2">
    <citation type="journal article" date="2023" name="Curr. Microbiol.">
        <title>Neisseria montereyensis sp. nov., Isolated from Oropharynx of California Sea Lion (Zalophus californianus): Genomic, Phylogenetic, and Phenotypic Study.</title>
        <authorList>
            <person name="Volokhov D.V."/>
            <person name="Zagorodnyaya T.A."/>
            <person name="Furtak V.A."/>
            <person name="Nattanmai G."/>
            <person name="Randall L."/>
            <person name="Jose S."/>
            <person name="Gao Y."/>
            <person name="Gulland F.M."/>
            <person name="Eisenberg T."/>
            <person name="Delmonte P."/>
            <person name="Blom J."/>
            <person name="Mitchell K.K."/>
        </authorList>
    </citation>
    <scope>NUCLEOTIDE SEQUENCE</scope>
    <source>
        <strain evidence="3">CSL10203-ORH2</strain>
    </source>
</reference>
<dbReference type="PROSITE" id="PS51257">
    <property type="entry name" value="PROKAR_LIPOPROTEIN"/>
    <property type="match status" value="1"/>
</dbReference>
<organism evidence="3 4">
    <name type="scientific">Neisseria montereyensis</name>
    <dbReference type="NCBI Taxonomy" id="2973938"/>
    <lineage>
        <taxon>Bacteria</taxon>
        <taxon>Pseudomonadati</taxon>
        <taxon>Pseudomonadota</taxon>
        <taxon>Betaproteobacteria</taxon>
        <taxon>Neisseriales</taxon>
        <taxon>Neisseriaceae</taxon>
        <taxon>Neisseria</taxon>
    </lineage>
</organism>
<protein>
    <submittedName>
        <fullName evidence="3">TRAP transporter substrate-binding protein</fullName>
    </submittedName>
</protein>
<accession>A0ABT2FAK4</accession>
<dbReference type="CDD" id="cd13665">
    <property type="entry name" value="PBP2_TRAP_Dctp3_4"/>
    <property type="match status" value="1"/>
</dbReference>
<sequence>MKRKLSYVALMAGLLAVAGCSNDQSSADSNSEGVTTLRFSHFMTPNDPINKEVFEPWAKKVEEDSKGRLKVEIYPSATLSKPDSTYESSVSGIVDIGVQPQGYTSGRFPISLMAELPGISTSGEQLGCVMHKLYDDGVIADEYKDTHVLFMLGSGSHSLHTKDKTIKTPADLQGMRIRRTSSVTADLLDALGAVPVGIPAMDTYTSLQRGVIDGVSLPWQPMAAFRLNELVNTHTVLPYYNAEFVISMNKDKYNSLPDDLKKVIDDNSGAQMGIKGSKIFDRINEEVMKEAAARGDTIIEIKDPLNDPAWKPALEKGTQKYLDNLKAQGIDADALYEKVKAASVSCQG</sequence>
<dbReference type="PANTHER" id="PTHR33376">
    <property type="match status" value="1"/>
</dbReference>
<keyword evidence="1 2" id="KW-0732">Signal</keyword>
<feature type="signal peptide" evidence="2">
    <location>
        <begin position="1"/>
        <end position="23"/>
    </location>
</feature>
<gene>
    <name evidence="3" type="ORF">NXS09_02935</name>
</gene>